<accession>A0A399F7C3</accession>
<dbReference type="EMBL" id="QWLB01000036">
    <property type="protein sequence ID" value="RIH91625.1"/>
    <property type="molecule type" value="Genomic_DNA"/>
</dbReference>
<dbReference type="RefSeq" id="WP_119357897.1">
    <property type="nucleotide sequence ID" value="NZ_BJXM01000037.1"/>
</dbReference>
<keyword evidence="1" id="KW-1133">Transmembrane helix</keyword>
<feature type="transmembrane region" description="Helical" evidence="1">
    <location>
        <begin position="120"/>
        <end position="144"/>
    </location>
</feature>
<name>A0A399F7C3_9DEIN</name>
<keyword evidence="1" id="KW-0812">Transmembrane</keyword>
<feature type="transmembrane region" description="Helical" evidence="1">
    <location>
        <begin position="54"/>
        <end position="76"/>
    </location>
</feature>
<dbReference type="Proteomes" id="UP000266178">
    <property type="component" value="Unassembled WGS sequence"/>
</dbReference>
<feature type="transmembrane region" description="Helical" evidence="1">
    <location>
        <begin position="188"/>
        <end position="206"/>
    </location>
</feature>
<organism evidence="2 3">
    <name type="scientific">Meiothermus granaticius NBRC 107808</name>
    <dbReference type="NCBI Taxonomy" id="1227551"/>
    <lineage>
        <taxon>Bacteria</taxon>
        <taxon>Thermotogati</taxon>
        <taxon>Deinococcota</taxon>
        <taxon>Deinococci</taxon>
        <taxon>Thermales</taxon>
        <taxon>Thermaceae</taxon>
        <taxon>Meiothermus</taxon>
    </lineage>
</organism>
<feature type="transmembrane region" description="Helical" evidence="1">
    <location>
        <begin position="88"/>
        <end position="108"/>
    </location>
</feature>
<evidence type="ECO:0000313" key="3">
    <source>
        <dbReference type="Proteomes" id="UP000266178"/>
    </source>
</evidence>
<gene>
    <name evidence="2" type="ORF">Mgrana_02435</name>
</gene>
<feature type="transmembrane region" description="Helical" evidence="1">
    <location>
        <begin position="156"/>
        <end position="176"/>
    </location>
</feature>
<keyword evidence="1" id="KW-0472">Membrane</keyword>
<dbReference type="AlphaFoldDB" id="A0A399F7C3"/>
<dbReference type="InterPro" id="IPR018750">
    <property type="entry name" value="DUF2306_membrane"/>
</dbReference>
<evidence type="ECO:0000256" key="1">
    <source>
        <dbReference type="SAM" id="Phobius"/>
    </source>
</evidence>
<evidence type="ECO:0000313" key="2">
    <source>
        <dbReference type="EMBL" id="RIH91625.1"/>
    </source>
</evidence>
<comment type="caution">
    <text evidence="2">The sequence shown here is derived from an EMBL/GenBank/DDBJ whole genome shotgun (WGS) entry which is preliminary data.</text>
</comment>
<reference evidence="2 3" key="1">
    <citation type="submission" date="2018-08" db="EMBL/GenBank/DDBJ databases">
        <title>Meiothermus granaticius genome AF-68 sequencing project.</title>
        <authorList>
            <person name="Da Costa M.S."/>
            <person name="Albuquerque L."/>
            <person name="Raposo P."/>
            <person name="Froufe H.J.C."/>
            <person name="Barroso C.S."/>
            <person name="Egas C."/>
        </authorList>
    </citation>
    <scope>NUCLEOTIDE SEQUENCE [LARGE SCALE GENOMIC DNA]</scope>
    <source>
        <strain evidence="2 3">AF-68</strain>
    </source>
</reference>
<proteinExistence type="predicted"/>
<protein>
    <recommendedName>
        <fullName evidence="4">Membrane protein (DUF2306)</fullName>
    </recommendedName>
</protein>
<sequence>MSKIPPKKSLEWMIPTALLVLSLVPTVAGAVRVIQLGTGVEITPDNARFFDAPVPVLLHIAGATVYSLLGAFQFAPSFRRFRPGLHRAAGRLLIPSGLVAAPSGLWMAHFYPWPELDGEILYGLRLLFGTAMTLSLVMGALAIYQRNFVRHGAWMMRAYAIGLGAGTQVFTHIPLALFPEALNEGTRALAMGAGWVINLVVAEWVIRRRLQAKPKRAIA</sequence>
<keyword evidence="3" id="KW-1185">Reference proteome</keyword>
<dbReference type="Pfam" id="PF10067">
    <property type="entry name" value="DUF2306"/>
    <property type="match status" value="1"/>
</dbReference>
<evidence type="ECO:0008006" key="4">
    <source>
        <dbReference type="Google" id="ProtNLM"/>
    </source>
</evidence>
<dbReference type="OrthoDB" id="195502at2"/>